<name>E0VF88_PEDHC</name>
<dbReference type="GO" id="GO:0000423">
    <property type="term" value="P:mitophagy"/>
    <property type="evidence" value="ECO:0007669"/>
    <property type="project" value="TreeGrafter"/>
</dbReference>
<reference evidence="13" key="1">
    <citation type="submission" date="2007-04" db="EMBL/GenBank/DDBJ databases">
        <title>Annotation of Pediculus humanus corporis strain USDA.</title>
        <authorList>
            <person name="Kirkness E."/>
            <person name="Hannick L."/>
            <person name="Hass B."/>
            <person name="Bruggner R."/>
            <person name="Lawson D."/>
            <person name="Bidwell S."/>
            <person name="Joardar V."/>
            <person name="Caler E."/>
            <person name="Walenz B."/>
            <person name="Inman J."/>
            <person name="Schobel S."/>
            <person name="Galinsky K."/>
            <person name="Amedeo P."/>
            <person name="Strausberg R."/>
        </authorList>
    </citation>
    <scope>NUCLEOTIDE SEQUENCE</scope>
    <source>
        <strain evidence="13">USDA</strain>
    </source>
</reference>
<keyword evidence="15" id="KW-1185">Reference proteome</keyword>
<keyword evidence="6 11" id="KW-0378">Hydrolase</keyword>
<dbReference type="EnsemblMetazoa" id="PHUM151060-RA">
    <property type="protein sequence ID" value="PHUM151060-PA"/>
    <property type="gene ID" value="PHUM151060"/>
</dbReference>
<keyword evidence="3" id="KW-0813">Transport</keyword>
<dbReference type="GO" id="GO:0016485">
    <property type="term" value="P:protein processing"/>
    <property type="evidence" value="ECO:0007669"/>
    <property type="project" value="TreeGrafter"/>
</dbReference>
<keyword evidence="9 11" id="KW-0072">Autophagy</keyword>
<dbReference type="EMBL" id="AAZO01001761">
    <property type="status" value="NOT_ANNOTATED_CDS"/>
    <property type="molecule type" value="Genomic_DNA"/>
</dbReference>
<dbReference type="EMBL" id="DS235107">
    <property type="protein sequence ID" value="EEB12044.1"/>
    <property type="molecule type" value="Genomic_DNA"/>
</dbReference>
<comment type="function">
    <text evidence="11">Cysteine protease that plays a key role in autophagy by mediating both proteolytic activation and delipidation of ATG8 family proteins.</text>
</comment>
<dbReference type="GO" id="GO:0034727">
    <property type="term" value="P:piecemeal microautophagy of the nucleus"/>
    <property type="evidence" value="ECO:0007669"/>
    <property type="project" value="TreeGrafter"/>
</dbReference>
<dbReference type="SUPFAM" id="SSF54001">
    <property type="entry name" value="Cysteine proteinases"/>
    <property type="match status" value="1"/>
</dbReference>
<dbReference type="InterPro" id="IPR038765">
    <property type="entry name" value="Papain-like_cys_pep_sf"/>
</dbReference>
<keyword evidence="7" id="KW-0788">Thiol protease</keyword>
<sequence length="388" mass="44146">MDLIFEAALAHDSSSSELEDIPQTREPVWILGRKYDAGRDVTAIRSDIKSKLWFTYRKGFVPIGDSGLTSDKGWGCMLRCGQMVLAQALVCLHLGRDWRWKKDSKEPEYLRILKMFEDTKTATYSIHQIALMGVSEGKDVGQWFGPNTVTQVLKKLSVYDKWSSIVIHVALDNTIIVNDIKSLCQRNEQSVIDSSAQKHSPLNEPVYFNSARKWKPLLLVVPLRLGLSEINPVYLNGLKTCFTFRQSLGVIGGKPNHALYFIGCVGEHVIYLDPHTTQPVSIVDGKELSYEKTADLSYHCPRASRSRILDMDPSVAVCFFCSSEVEFDILCQQIQEKLIKSEKQPLFEITLNKPRHWIPVENPVERTLNLQDYERSFENSDEDFVLLG</sequence>
<dbReference type="OMA" id="TGFGCMI"/>
<evidence type="ECO:0000256" key="7">
    <source>
        <dbReference type="ARBA" id="ARBA00022807"/>
    </source>
</evidence>
<dbReference type="GeneID" id="8236434"/>
<evidence type="ECO:0000256" key="4">
    <source>
        <dbReference type="ARBA" id="ARBA00022490"/>
    </source>
</evidence>
<feature type="domain" description="Peptidase C54 catalytic" evidence="12">
    <location>
        <begin position="43"/>
        <end position="333"/>
    </location>
</feature>
<evidence type="ECO:0000256" key="5">
    <source>
        <dbReference type="ARBA" id="ARBA00022670"/>
    </source>
</evidence>
<dbReference type="MEROPS" id="C54.A04"/>
<organism>
    <name type="scientific">Pediculus humanus subsp. corporis</name>
    <name type="common">Body louse</name>
    <dbReference type="NCBI Taxonomy" id="121224"/>
    <lineage>
        <taxon>Eukaryota</taxon>
        <taxon>Metazoa</taxon>
        <taxon>Ecdysozoa</taxon>
        <taxon>Arthropoda</taxon>
        <taxon>Hexapoda</taxon>
        <taxon>Insecta</taxon>
        <taxon>Pterygota</taxon>
        <taxon>Neoptera</taxon>
        <taxon>Paraneoptera</taxon>
        <taxon>Psocodea</taxon>
        <taxon>Troctomorpha</taxon>
        <taxon>Phthiraptera</taxon>
        <taxon>Anoplura</taxon>
        <taxon>Pediculidae</taxon>
        <taxon>Pediculus</taxon>
    </lineage>
</organism>
<keyword evidence="8 11" id="KW-0653">Protein transport</keyword>
<reference evidence="13" key="2">
    <citation type="submission" date="2007-04" db="EMBL/GenBank/DDBJ databases">
        <title>The genome of the human body louse.</title>
        <authorList>
            <consortium name="The Human Body Louse Genome Consortium"/>
            <person name="Kirkness E."/>
            <person name="Walenz B."/>
            <person name="Hass B."/>
            <person name="Bruggner R."/>
            <person name="Strausberg R."/>
        </authorList>
    </citation>
    <scope>NUCLEOTIDE SEQUENCE</scope>
    <source>
        <strain evidence="13">USDA</strain>
    </source>
</reference>
<dbReference type="InterPro" id="IPR005078">
    <property type="entry name" value="Peptidase_C54"/>
</dbReference>
<evidence type="ECO:0000256" key="1">
    <source>
        <dbReference type="ARBA" id="ARBA00004496"/>
    </source>
</evidence>
<dbReference type="PANTHER" id="PTHR22624:SF49">
    <property type="entry name" value="CYSTEINE PROTEASE"/>
    <property type="match status" value="1"/>
</dbReference>
<evidence type="ECO:0000313" key="14">
    <source>
        <dbReference type="EnsemblMetazoa" id="PHUM151060-PA"/>
    </source>
</evidence>
<proteinExistence type="inferred from homology"/>
<evidence type="ECO:0000256" key="2">
    <source>
        <dbReference type="ARBA" id="ARBA00010958"/>
    </source>
</evidence>
<dbReference type="InterPro" id="IPR046792">
    <property type="entry name" value="Peptidase_C54_cat"/>
</dbReference>
<evidence type="ECO:0000256" key="10">
    <source>
        <dbReference type="ARBA" id="ARBA00029362"/>
    </source>
</evidence>
<dbReference type="GO" id="GO:0004197">
    <property type="term" value="F:cysteine-type endopeptidase activity"/>
    <property type="evidence" value="ECO:0007669"/>
    <property type="project" value="TreeGrafter"/>
</dbReference>
<dbReference type="CTD" id="8236434"/>
<evidence type="ECO:0000256" key="6">
    <source>
        <dbReference type="ARBA" id="ARBA00022801"/>
    </source>
</evidence>
<dbReference type="STRING" id="121224.E0VF88"/>
<evidence type="ECO:0000256" key="11">
    <source>
        <dbReference type="RuleBase" id="RU363115"/>
    </source>
</evidence>
<dbReference type="VEuPathDB" id="VectorBase:PHUM151060"/>
<dbReference type="Proteomes" id="UP000009046">
    <property type="component" value="Unassembled WGS sequence"/>
</dbReference>
<evidence type="ECO:0000256" key="8">
    <source>
        <dbReference type="ARBA" id="ARBA00022927"/>
    </source>
</evidence>
<dbReference type="EC" id="3.4.22.-" evidence="11"/>
<dbReference type="GO" id="GO:0035973">
    <property type="term" value="P:aggrephagy"/>
    <property type="evidence" value="ECO:0007669"/>
    <property type="project" value="TreeGrafter"/>
</dbReference>
<keyword evidence="4 11" id="KW-0963">Cytoplasm</keyword>
<dbReference type="AlphaFoldDB" id="E0VF88"/>
<gene>
    <name evidence="14" type="primary">8236434</name>
    <name evidence="13" type="ORF">Phum_PHUM151060</name>
</gene>
<dbReference type="GO" id="GO:0015031">
    <property type="term" value="P:protein transport"/>
    <property type="evidence" value="ECO:0007669"/>
    <property type="project" value="UniProtKB-KW"/>
</dbReference>
<dbReference type="GO" id="GO:0005737">
    <property type="term" value="C:cytoplasm"/>
    <property type="evidence" value="ECO:0007669"/>
    <property type="project" value="UniProtKB-SubCell"/>
</dbReference>
<evidence type="ECO:0000259" key="12">
    <source>
        <dbReference type="Pfam" id="PF03416"/>
    </source>
</evidence>
<dbReference type="InParanoid" id="E0VF88"/>
<dbReference type="OrthoDB" id="2960936at2759"/>
<dbReference type="GO" id="GO:0019786">
    <property type="term" value="F:protein-phosphatidylethanolamide deconjugating activity"/>
    <property type="evidence" value="ECO:0007669"/>
    <property type="project" value="InterPro"/>
</dbReference>
<comment type="similarity">
    <text evidence="2 11">Belongs to the peptidase C54 family.</text>
</comment>
<reference evidence="14" key="3">
    <citation type="submission" date="2020-05" db="UniProtKB">
        <authorList>
            <consortium name="EnsemblMetazoa"/>
        </authorList>
    </citation>
    <scope>IDENTIFICATION</scope>
    <source>
        <strain evidence="14">USDA</strain>
    </source>
</reference>
<comment type="subcellular location">
    <subcellularLocation>
        <location evidence="1 11">Cytoplasm</location>
    </subcellularLocation>
</comment>
<dbReference type="Pfam" id="PF03416">
    <property type="entry name" value="Peptidase_C54"/>
    <property type="match status" value="1"/>
</dbReference>
<accession>E0VF88</accession>
<dbReference type="HOGENOM" id="CLU_021259_0_0_1"/>
<dbReference type="FunCoup" id="E0VF88">
    <property type="interactions" value="560"/>
</dbReference>
<evidence type="ECO:0000256" key="9">
    <source>
        <dbReference type="ARBA" id="ARBA00023006"/>
    </source>
</evidence>
<dbReference type="KEGG" id="phu:Phum_PHUM151060"/>
<dbReference type="RefSeq" id="XP_002424782.1">
    <property type="nucleotide sequence ID" value="XM_002424737.1"/>
</dbReference>
<evidence type="ECO:0000256" key="3">
    <source>
        <dbReference type="ARBA" id="ARBA00022448"/>
    </source>
</evidence>
<dbReference type="PANTHER" id="PTHR22624">
    <property type="entry name" value="CYSTEINE PROTEASE ATG4"/>
    <property type="match status" value="1"/>
</dbReference>
<evidence type="ECO:0000313" key="13">
    <source>
        <dbReference type="EMBL" id="EEB12044.1"/>
    </source>
</evidence>
<dbReference type="eggNOG" id="KOG2674">
    <property type="taxonomic scope" value="Eukaryota"/>
</dbReference>
<evidence type="ECO:0000313" key="15">
    <source>
        <dbReference type="Proteomes" id="UP000009046"/>
    </source>
</evidence>
<protein>
    <recommendedName>
        <fullName evidence="11">Cysteine protease</fullName>
        <ecNumber evidence="11">3.4.22.-</ecNumber>
    </recommendedName>
</protein>
<keyword evidence="5 11" id="KW-0645">Protease</keyword>
<comment type="catalytic activity">
    <reaction evidence="10">
        <text>[protein]-C-terminal L-amino acid-glycyl-phosphatidylethanolamide + H2O = [protein]-C-terminal L-amino acid-glycine + a 1,2-diacyl-sn-glycero-3-phosphoethanolamine</text>
        <dbReference type="Rhea" id="RHEA:67548"/>
        <dbReference type="Rhea" id="RHEA-COMP:17323"/>
        <dbReference type="Rhea" id="RHEA-COMP:17324"/>
        <dbReference type="ChEBI" id="CHEBI:15377"/>
        <dbReference type="ChEBI" id="CHEBI:64612"/>
        <dbReference type="ChEBI" id="CHEBI:172940"/>
        <dbReference type="ChEBI" id="CHEBI:172941"/>
    </reaction>
    <physiologicalReaction direction="left-to-right" evidence="10">
        <dbReference type="Rhea" id="RHEA:67549"/>
    </physiologicalReaction>
</comment>
<dbReference type="GO" id="GO:0000045">
    <property type="term" value="P:autophagosome assembly"/>
    <property type="evidence" value="ECO:0007669"/>
    <property type="project" value="TreeGrafter"/>
</dbReference>